<evidence type="ECO:0000313" key="3">
    <source>
        <dbReference type="Proteomes" id="UP001497482"/>
    </source>
</evidence>
<dbReference type="EMBL" id="OZ035839">
    <property type="protein sequence ID" value="CAL1586908.1"/>
    <property type="molecule type" value="Genomic_DNA"/>
</dbReference>
<feature type="region of interest" description="Disordered" evidence="1">
    <location>
        <begin position="106"/>
        <end position="149"/>
    </location>
</feature>
<sequence>MTGNCTRECTEFGHSDSCWMPGQPPSSPGRKAPLHSHSHTLPNPKTQAKLSTFVPYHADAESAGTLCNGSAQTAKDERGAGTLERGSKMANMRFMTPYNNSAYTTTSAAGDVTSPGAKKEPAAVPSQEYHHPSHSTAAGQTAAKREIYL</sequence>
<reference evidence="2 3" key="1">
    <citation type="submission" date="2024-04" db="EMBL/GenBank/DDBJ databases">
        <authorList>
            <person name="Waldvogel A.-M."/>
            <person name="Schoenle A."/>
        </authorList>
    </citation>
    <scope>NUCLEOTIDE SEQUENCE [LARGE SCALE GENOMIC DNA]</scope>
</reference>
<organism evidence="2 3">
    <name type="scientific">Knipowitschia caucasica</name>
    <name type="common">Caucasian dwarf goby</name>
    <name type="synonym">Pomatoschistus caucasicus</name>
    <dbReference type="NCBI Taxonomy" id="637954"/>
    <lineage>
        <taxon>Eukaryota</taxon>
        <taxon>Metazoa</taxon>
        <taxon>Chordata</taxon>
        <taxon>Craniata</taxon>
        <taxon>Vertebrata</taxon>
        <taxon>Euteleostomi</taxon>
        <taxon>Actinopterygii</taxon>
        <taxon>Neopterygii</taxon>
        <taxon>Teleostei</taxon>
        <taxon>Neoteleostei</taxon>
        <taxon>Acanthomorphata</taxon>
        <taxon>Gobiaria</taxon>
        <taxon>Gobiiformes</taxon>
        <taxon>Gobioidei</taxon>
        <taxon>Gobiidae</taxon>
        <taxon>Gobiinae</taxon>
        <taxon>Knipowitschia</taxon>
    </lineage>
</organism>
<gene>
    <name evidence="2" type="ORF">KC01_LOCUS16889</name>
</gene>
<evidence type="ECO:0000256" key="1">
    <source>
        <dbReference type="SAM" id="MobiDB-lite"/>
    </source>
</evidence>
<evidence type="ECO:0000313" key="2">
    <source>
        <dbReference type="EMBL" id="CAL1586908.1"/>
    </source>
</evidence>
<dbReference type="Proteomes" id="UP001497482">
    <property type="component" value="Chromosome 17"/>
</dbReference>
<name>A0AAV2KDH3_KNICA</name>
<evidence type="ECO:0008006" key="4">
    <source>
        <dbReference type="Google" id="ProtNLM"/>
    </source>
</evidence>
<protein>
    <recommendedName>
        <fullName evidence="4">Protocadherin-9</fullName>
    </recommendedName>
</protein>
<proteinExistence type="predicted"/>
<feature type="region of interest" description="Disordered" evidence="1">
    <location>
        <begin position="19"/>
        <end position="47"/>
    </location>
</feature>
<accession>A0AAV2KDH3</accession>
<feature type="region of interest" description="Disordered" evidence="1">
    <location>
        <begin position="67"/>
        <end position="88"/>
    </location>
</feature>
<dbReference type="AlphaFoldDB" id="A0AAV2KDH3"/>
<keyword evidence="3" id="KW-1185">Reference proteome</keyword>